<feature type="region of interest" description="Disordered" evidence="1">
    <location>
        <begin position="163"/>
        <end position="255"/>
    </location>
</feature>
<evidence type="ECO:0000313" key="3">
    <source>
        <dbReference type="Proteomes" id="UP001165080"/>
    </source>
</evidence>
<proteinExistence type="predicted"/>
<feature type="region of interest" description="Disordered" evidence="1">
    <location>
        <begin position="376"/>
        <end position="456"/>
    </location>
</feature>
<dbReference type="AlphaFoldDB" id="A0A9W6BM28"/>
<keyword evidence="3" id="KW-1185">Reference proteome</keyword>
<gene>
    <name evidence="2" type="primary">PLEST009302</name>
    <name evidence="2" type="ORF">PLESTB_000874700</name>
</gene>
<feature type="compositionally biased region" description="Low complexity" evidence="1">
    <location>
        <begin position="189"/>
        <end position="232"/>
    </location>
</feature>
<protein>
    <submittedName>
        <fullName evidence="2">Uncharacterized protein</fullName>
    </submittedName>
</protein>
<dbReference type="OrthoDB" id="10442966at2759"/>
<sequence>MELAEKPSMQKPLAYANDLADHDIIEDDGELVFGPHSAKLSAFNPGPGRQQQQQQQQLGSSNSSKALQHQDTSILGSAPLVAKLAQSLAVPTQPAIMPRCFLVPEGHVYAGGNPIISMAPTSRPGSAATAAQVRQPCTRGETSTAHGGKAVAGGEAATSAAAAAAAARQDGGAELQGDIQSGGRDRDSSNSSARPRSGLLRRLSSLTSGTLRSASRPPSAKPESAAEAATTPGVASGAARGPDGQLRRASLEPCVSTRSAAIPCVDVAGERRQLPRQTSLLDAPLAATTSQAGSTAPAPKDAAGSAGQQPQPQAAEAPTCMGPPSTPGASAARTAASAAPPERPSTPLRRLSRLLSGSLIAPAAAAVAAAATTAAVSDQRDQDGAGASKGGRVSSAGVGMRDLFSRPSSARGKSDAGSGGGRAGSQTQVPMEAWKHQQRHGPEVSEDGPADDCVKDFGPGAVVVRQPSGVFKRAANALASALTR</sequence>
<name>A0A9W6BM28_9CHLO</name>
<feature type="compositionally biased region" description="Low complexity" evidence="1">
    <location>
        <begin position="327"/>
        <end position="348"/>
    </location>
</feature>
<comment type="caution">
    <text evidence="2">The sequence shown here is derived from an EMBL/GenBank/DDBJ whole genome shotgun (WGS) entry which is preliminary data.</text>
</comment>
<evidence type="ECO:0000313" key="2">
    <source>
        <dbReference type="EMBL" id="GLC54513.1"/>
    </source>
</evidence>
<feature type="region of interest" description="Disordered" evidence="1">
    <location>
        <begin position="287"/>
        <end position="348"/>
    </location>
</feature>
<dbReference type="EMBL" id="BRXU01000010">
    <property type="protein sequence ID" value="GLC54513.1"/>
    <property type="molecule type" value="Genomic_DNA"/>
</dbReference>
<feature type="compositionally biased region" description="Low complexity" evidence="1">
    <location>
        <begin position="302"/>
        <end position="318"/>
    </location>
</feature>
<accession>A0A9W6BM28</accession>
<feature type="compositionally biased region" description="Low complexity" evidence="1">
    <location>
        <begin position="163"/>
        <end position="173"/>
    </location>
</feature>
<feature type="region of interest" description="Disordered" evidence="1">
    <location>
        <begin position="36"/>
        <end position="70"/>
    </location>
</feature>
<reference evidence="2 3" key="1">
    <citation type="journal article" date="2023" name="Commun. Biol.">
        <title>Reorganization of the ancestral sex-determining regions during the evolution of trioecy in Pleodorina starrii.</title>
        <authorList>
            <person name="Takahashi K."/>
            <person name="Suzuki S."/>
            <person name="Kawai-Toyooka H."/>
            <person name="Yamamoto K."/>
            <person name="Hamaji T."/>
            <person name="Ootsuki R."/>
            <person name="Yamaguchi H."/>
            <person name="Kawachi M."/>
            <person name="Higashiyama T."/>
            <person name="Nozaki H."/>
        </authorList>
    </citation>
    <scope>NUCLEOTIDE SEQUENCE [LARGE SCALE GENOMIC DNA]</scope>
    <source>
        <strain evidence="2 3">NIES-4479</strain>
    </source>
</reference>
<dbReference type="Proteomes" id="UP001165080">
    <property type="component" value="Unassembled WGS sequence"/>
</dbReference>
<feature type="region of interest" description="Disordered" evidence="1">
    <location>
        <begin position="120"/>
        <end position="151"/>
    </location>
</feature>
<feature type="compositionally biased region" description="Polar residues" evidence="1">
    <location>
        <begin position="58"/>
        <end position="70"/>
    </location>
</feature>
<evidence type="ECO:0000256" key="1">
    <source>
        <dbReference type="SAM" id="MobiDB-lite"/>
    </source>
</evidence>
<organism evidence="2 3">
    <name type="scientific">Pleodorina starrii</name>
    <dbReference type="NCBI Taxonomy" id="330485"/>
    <lineage>
        <taxon>Eukaryota</taxon>
        <taxon>Viridiplantae</taxon>
        <taxon>Chlorophyta</taxon>
        <taxon>core chlorophytes</taxon>
        <taxon>Chlorophyceae</taxon>
        <taxon>CS clade</taxon>
        <taxon>Chlamydomonadales</taxon>
        <taxon>Volvocaceae</taxon>
        <taxon>Pleodorina</taxon>
    </lineage>
</organism>